<dbReference type="PANTHER" id="PTHR46907">
    <property type="entry name" value="HEAT SHOCK PROTEIN BETA-7-RELATED"/>
    <property type="match status" value="1"/>
</dbReference>
<feature type="domain" description="SHSP" evidence="4">
    <location>
        <begin position="79"/>
        <end position="184"/>
    </location>
</feature>
<comment type="similarity">
    <text evidence="1 2">Belongs to the small heat shock protein (HSP20) family.</text>
</comment>
<protein>
    <recommendedName>
        <fullName evidence="4">SHSP domain-containing protein</fullName>
    </recommendedName>
</protein>
<reference evidence="5" key="1">
    <citation type="submission" date="2025-08" db="UniProtKB">
        <authorList>
            <consortium name="Ensembl"/>
        </authorList>
    </citation>
    <scope>IDENTIFICATION</scope>
</reference>
<evidence type="ECO:0000313" key="6">
    <source>
        <dbReference type="Proteomes" id="UP000694403"/>
    </source>
</evidence>
<dbReference type="AlphaFoldDB" id="A0A8C3XNS0"/>
<accession>A0A8C3XNS0</accession>
<dbReference type="PRINTS" id="PR00299">
    <property type="entry name" value="ACRYSTALLIN"/>
</dbReference>
<evidence type="ECO:0000256" key="3">
    <source>
        <dbReference type="SAM" id="MobiDB-lite"/>
    </source>
</evidence>
<feature type="compositionally biased region" description="Pro residues" evidence="3">
    <location>
        <begin position="13"/>
        <end position="36"/>
    </location>
</feature>
<dbReference type="InterPro" id="IPR002068">
    <property type="entry name" value="A-crystallin/Hsp20_dom"/>
</dbReference>
<dbReference type="SUPFAM" id="SSF49764">
    <property type="entry name" value="HSP20-like chaperones"/>
    <property type="match status" value="1"/>
</dbReference>
<dbReference type="Pfam" id="PF00011">
    <property type="entry name" value="HSP20"/>
    <property type="match status" value="1"/>
</dbReference>
<evidence type="ECO:0000259" key="4">
    <source>
        <dbReference type="PROSITE" id="PS01031"/>
    </source>
</evidence>
<name>A0A8C3XNS0_CHESE</name>
<keyword evidence="6" id="KW-1185">Reference proteome</keyword>
<organism evidence="5 6">
    <name type="scientific">Chelydra serpentina</name>
    <name type="common">Snapping turtle</name>
    <name type="synonym">Testudo serpentina</name>
    <dbReference type="NCBI Taxonomy" id="8475"/>
    <lineage>
        <taxon>Eukaryota</taxon>
        <taxon>Metazoa</taxon>
        <taxon>Chordata</taxon>
        <taxon>Craniata</taxon>
        <taxon>Vertebrata</taxon>
        <taxon>Euteleostomi</taxon>
        <taxon>Archelosauria</taxon>
        <taxon>Testudinata</taxon>
        <taxon>Testudines</taxon>
        <taxon>Cryptodira</taxon>
        <taxon>Durocryptodira</taxon>
        <taxon>Americhelydia</taxon>
        <taxon>Chelydroidea</taxon>
        <taxon>Chelydridae</taxon>
        <taxon>Chelydra</taxon>
    </lineage>
</organism>
<evidence type="ECO:0000256" key="2">
    <source>
        <dbReference type="RuleBase" id="RU003616"/>
    </source>
</evidence>
<dbReference type="PANTHER" id="PTHR46907:SF1">
    <property type="entry name" value="HEAT SHOCK PROTEIN FAMILY B (SMALL) MEMBER 7"/>
    <property type="match status" value="1"/>
</dbReference>
<dbReference type="PROSITE" id="PS01031">
    <property type="entry name" value="SHSP"/>
    <property type="match status" value="1"/>
</dbReference>
<proteinExistence type="inferred from homology"/>
<dbReference type="InterPro" id="IPR008978">
    <property type="entry name" value="HSP20-like_chaperone"/>
</dbReference>
<dbReference type="Proteomes" id="UP000694403">
    <property type="component" value="Unplaced"/>
</dbReference>
<sequence>MPPFQPPRVGTNPCPPPSPNPPPPRPPFPPPPPPPLLVKSSLESTPTAVSAPAARCSPPCASGGSSLPLTAPLHAGTPGAVRPCSLGSNVRAGGDTYQVTVDVSQFEPQDVVVTTYNYHIIIQAEKVAEDGTVSNTFTHKCQLPEDMDPLSVSCALTASGLLVITAKRGAAAKAGETPPPLYRTEVKL</sequence>
<dbReference type="InterPro" id="IPR001436">
    <property type="entry name" value="Alpha-crystallin/sHSP_animal"/>
</dbReference>
<dbReference type="Gene3D" id="2.60.40.790">
    <property type="match status" value="1"/>
</dbReference>
<dbReference type="Ensembl" id="ENSCSRT00000012007.1">
    <property type="protein sequence ID" value="ENSCSRP00000011571.1"/>
    <property type="gene ID" value="ENSCSRG00000008634.1"/>
</dbReference>
<reference evidence="5" key="2">
    <citation type="submission" date="2025-09" db="UniProtKB">
        <authorList>
            <consortium name="Ensembl"/>
        </authorList>
    </citation>
    <scope>IDENTIFICATION</scope>
</reference>
<evidence type="ECO:0000313" key="5">
    <source>
        <dbReference type="Ensembl" id="ENSCSRP00000011571.1"/>
    </source>
</evidence>
<evidence type="ECO:0000256" key="1">
    <source>
        <dbReference type="PROSITE-ProRule" id="PRU00285"/>
    </source>
</evidence>
<feature type="region of interest" description="Disordered" evidence="3">
    <location>
        <begin position="1"/>
        <end position="58"/>
    </location>
</feature>
<feature type="compositionally biased region" description="Low complexity" evidence="3">
    <location>
        <begin position="48"/>
        <end position="58"/>
    </location>
</feature>